<comment type="caution">
    <text evidence="2">The sequence shown here is derived from an EMBL/GenBank/DDBJ whole genome shotgun (WGS) entry which is preliminary data.</text>
</comment>
<dbReference type="EMBL" id="JBHSEP010000001">
    <property type="protein sequence ID" value="MFC4597245.1"/>
    <property type="molecule type" value="Genomic_DNA"/>
</dbReference>
<evidence type="ECO:0000313" key="3">
    <source>
        <dbReference type="Proteomes" id="UP001596028"/>
    </source>
</evidence>
<evidence type="ECO:0008006" key="4">
    <source>
        <dbReference type="Google" id="ProtNLM"/>
    </source>
</evidence>
<accession>A0ABV9F8W4</accession>
<gene>
    <name evidence="2" type="ORF">ACFO3S_03240</name>
</gene>
<reference evidence="3" key="1">
    <citation type="journal article" date="2019" name="Int. J. Syst. Evol. Microbiol.">
        <title>The Global Catalogue of Microorganisms (GCM) 10K type strain sequencing project: providing services to taxonomists for standard genome sequencing and annotation.</title>
        <authorList>
            <consortium name="The Broad Institute Genomics Platform"/>
            <consortium name="The Broad Institute Genome Sequencing Center for Infectious Disease"/>
            <person name="Wu L."/>
            <person name="Ma J."/>
        </authorList>
    </citation>
    <scope>NUCLEOTIDE SEQUENCE [LARGE SCALE GENOMIC DNA]</scope>
    <source>
        <strain evidence="3">CCUG 49571</strain>
    </source>
</reference>
<feature type="transmembrane region" description="Helical" evidence="1">
    <location>
        <begin position="152"/>
        <end position="180"/>
    </location>
</feature>
<feature type="transmembrane region" description="Helical" evidence="1">
    <location>
        <begin position="122"/>
        <end position="146"/>
    </location>
</feature>
<feature type="transmembrane region" description="Helical" evidence="1">
    <location>
        <begin position="429"/>
        <end position="450"/>
    </location>
</feature>
<sequence>MSVHRIFKLTRCLLRINTGFVRRPQASRGGTIRQRTAMLFAVGLLCGGSLIYSYVRMLHRAYASFLDMGIPAGFPIVFMGAFQLLLLFAGTFFIVHLFCYSGDDVELLHMPIEPGVLLTSKLLVAILYGYLLELLLLAPVFILYGAHHFSAGFAVTAAAALLAVPMISLVLLAAVAMISLKVAQRYTRVHPGLLGLAGCLLLVAGAAWKAGGVFRADAFGGLLERLNAFNGYHWSLASALLVGLSGTGLLLYGLAGRRLFRSGLILPRGAGSGNASAALATSAIRFHGRASPFVSCFVKEWRLFFREPVFVINGVFGILLPPLLLPLAFRQGTVDGGASMTFREGMEKEPFLTTIAALGVIVTTSAIHAAASSSVSREGRHFWICRMIPVPWETQLLAKLVFAFTLSCCGLVTNCLIFLLHFGYRPSQIVIIFTIGASFCWLWSVIGVLIDASRPKLDWVNKSEAVKQNLNVVLAMLVSLSLIALHGMLLVLALERGWSESGIWISLAAVPVVLSAALCFRLIAMCRRQERDG</sequence>
<dbReference type="Proteomes" id="UP001596028">
    <property type="component" value="Unassembled WGS sequence"/>
</dbReference>
<proteinExistence type="predicted"/>
<feature type="transmembrane region" description="Helical" evidence="1">
    <location>
        <begin position="396"/>
        <end position="423"/>
    </location>
</feature>
<feature type="transmembrane region" description="Helical" evidence="1">
    <location>
        <begin position="192"/>
        <end position="211"/>
    </location>
</feature>
<organism evidence="2 3">
    <name type="scientific">Cohnella hongkongensis</name>
    <dbReference type="NCBI Taxonomy" id="178337"/>
    <lineage>
        <taxon>Bacteria</taxon>
        <taxon>Bacillati</taxon>
        <taxon>Bacillota</taxon>
        <taxon>Bacilli</taxon>
        <taxon>Bacillales</taxon>
        <taxon>Paenibacillaceae</taxon>
        <taxon>Cohnella</taxon>
    </lineage>
</organism>
<name>A0ABV9F8W4_9BACL</name>
<feature type="transmembrane region" description="Helical" evidence="1">
    <location>
        <begin position="75"/>
        <end position="101"/>
    </location>
</feature>
<feature type="transmembrane region" description="Helical" evidence="1">
    <location>
        <begin position="503"/>
        <end position="524"/>
    </location>
</feature>
<evidence type="ECO:0000313" key="2">
    <source>
        <dbReference type="EMBL" id="MFC4597245.1"/>
    </source>
</evidence>
<feature type="transmembrane region" description="Helical" evidence="1">
    <location>
        <begin position="351"/>
        <end position="375"/>
    </location>
</feature>
<feature type="transmembrane region" description="Helical" evidence="1">
    <location>
        <begin position="470"/>
        <end position="491"/>
    </location>
</feature>
<feature type="transmembrane region" description="Helical" evidence="1">
    <location>
        <begin position="231"/>
        <end position="255"/>
    </location>
</feature>
<feature type="transmembrane region" description="Helical" evidence="1">
    <location>
        <begin position="37"/>
        <end position="55"/>
    </location>
</feature>
<dbReference type="RefSeq" id="WP_378092149.1">
    <property type="nucleotide sequence ID" value="NZ_JBHSEP010000001.1"/>
</dbReference>
<protein>
    <recommendedName>
        <fullName evidence="4">ABC transporter permease</fullName>
    </recommendedName>
</protein>
<keyword evidence="3" id="KW-1185">Reference proteome</keyword>
<keyword evidence="1" id="KW-0812">Transmembrane</keyword>
<keyword evidence="1" id="KW-0472">Membrane</keyword>
<feature type="transmembrane region" description="Helical" evidence="1">
    <location>
        <begin position="309"/>
        <end position="331"/>
    </location>
</feature>
<keyword evidence="1" id="KW-1133">Transmembrane helix</keyword>
<evidence type="ECO:0000256" key="1">
    <source>
        <dbReference type="SAM" id="Phobius"/>
    </source>
</evidence>